<gene>
    <name evidence="5" type="ORF">AVL59_22190</name>
    <name evidence="6" type="ORF">AVL59_23365</name>
    <name evidence="7" type="ORF">J2Z21_008162</name>
</gene>
<evidence type="ECO:0000313" key="8">
    <source>
        <dbReference type="Proteomes" id="UP000092659"/>
    </source>
</evidence>
<dbReference type="SMART" id="SM00421">
    <property type="entry name" value="HTH_LUXR"/>
    <property type="match status" value="1"/>
</dbReference>
<dbReference type="KEGG" id="sgs:AVL59_23365"/>
<evidence type="ECO:0000259" key="4">
    <source>
        <dbReference type="PROSITE" id="PS50043"/>
    </source>
</evidence>
<accession>A0A1B1AZV4</accession>
<dbReference type="InterPro" id="IPR011990">
    <property type="entry name" value="TPR-like_helical_dom_sf"/>
</dbReference>
<dbReference type="PANTHER" id="PTHR16305">
    <property type="entry name" value="TESTICULAR SOLUBLE ADENYLYL CYCLASE"/>
    <property type="match status" value="1"/>
</dbReference>
<evidence type="ECO:0000313" key="5">
    <source>
        <dbReference type="EMBL" id="ANP51921.1"/>
    </source>
</evidence>
<proteinExistence type="predicted"/>
<dbReference type="Gene3D" id="1.10.10.10">
    <property type="entry name" value="Winged helix-like DNA-binding domain superfamily/Winged helix DNA-binding domain"/>
    <property type="match status" value="1"/>
</dbReference>
<dbReference type="STRING" id="68214.AVL59_22190"/>
<dbReference type="PANTHER" id="PTHR16305:SF35">
    <property type="entry name" value="TRANSCRIPTIONAL ACTIVATOR DOMAIN"/>
    <property type="match status" value="1"/>
</dbReference>
<evidence type="ECO:0000313" key="9">
    <source>
        <dbReference type="Proteomes" id="UP001519309"/>
    </source>
</evidence>
<dbReference type="Proteomes" id="UP001519309">
    <property type="component" value="Unassembled WGS sequence"/>
</dbReference>
<dbReference type="PROSITE" id="PS50043">
    <property type="entry name" value="HTH_LUXR_2"/>
    <property type="match status" value="1"/>
</dbReference>
<protein>
    <submittedName>
        <fullName evidence="7">DNA-binding CsgD family transcriptional regulator/tetratricopeptide (TPR) repeat protein</fullName>
    </submittedName>
</protein>
<dbReference type="Gene3D" id="1.25.40.10">
    <property type="entry name" value="Tetratricopeptide repeat domain"/>
    <property type="match status" value="1"/>
</dbReference>
<dbReference type="GO" id="GO:0005524">
    <property type="term" value="F:ATP binding"/>
    <property type="evidence" value="ECO:0007669"/>
    <property type="project" value="UniProtKB-KW"/>
</dbReference>
<dbReference type="GO" id="GO:0003677">
    <property type="term" value="F:DNA binding"/>
    <property type="evidence" value="ECO:0007669"/>
    <property type="project" value="UniProtKB-KW"/>
</dbReference>
<keyword evidence="2" id="KW-0067">ATP-binding</keyword>
<evidence type="ECO:0000256" key="3">
    <source>
        <dbReference type="SAM" id="MobiDB-lite"/>
    </source>
</evidence>
<dbReference type="Pfam" id="PF00196">
    <property type="entry name" value="GerE"/>
    <property type="match status" value="1"/>
</dbReference>
<feature type="region of interest" description="Disordered" evidence="3">
    <location>
        <begin position="185"/>
        <end position="218"/>
    </location>
</feature>
<evidence type="ECO:0000313" key="6">
    <source>
        <dbReference type="EMBL" id="ANP52113.1"/>
    </source>
</evidence>
<evidence type="ECO:0000313" key="7">
    <source>
        <dbReference type="EMBL" id="MBP2055149.1"/>
    </source>
</evidence>
<dbReference type="RefSeq" id="WP_067307194.1">
    <property type="nucleotide sequence ID" value="NZ_CP016279.1"/>
</dbReference>
<keyword evidence="7" id="KW-0238">DNA-binding</keyword>
<dbReference type="InterPro" id="IPR019734">
    <property type="entry name" value="TPR_rpt"/>
</dbReference>
<dbReference type="GO" id="GO:0005737">
    <property type="term" value="C:cytoplasm"/>
    <property type="evidence" value="ECO:0007669"/>
    <property type="project" value="TreeGrafter"/>
</dbReference>
<dbReference type="AlphaFoldDB" id="A0A1B1AZV4"/>
<keyword evidence="1" id="KW-0547">Nucleotide-binding</keyword>
<evidence type="ECO:0000256" key="1">
    <source>
        <dbReference type="ARBA" id="ARBA00022741"/>
    </source>
</evidence>
<dbReference type="InterPro" id="IPR036388">
    <property type="entry name" value="WH-like_DNA-bd_sf"/>
</dbReference>
<dbReference type="EMBL" id="CP016279">
    <property type="protein sequence ID" value="ANP51921.1"/>
    <property type="molecule type" value="Genomic_DNA"/>
</dbReference>
<dbReference type="Proteomes" id="UP000092659">
    <property type="component" value="Chromosome"/>
</dbReference>
<reference evidence="6 8" key="1">
    <citation type="submission" date="2016-06" db="EMBL/GenBank/DDBJ databases">
        <title>Complete genome sequence of Streptomyces griseochromogenes ATCC 14511, the Blasticidin S producer.</title>
        <authorList>
            <person name="Wu L."/>
        </authorList>
    </citation>
    <scope>NUCLEOTIDE SEQUENCE [LARGE SCALE GENOMIC DNA]</scope>
    <source>
        <strain evidence="6 8">ATCC 14511</strain>
    </source>
</reference>
<dbReference type="EMBL" id="JAGGLP010000027">
    <property type="protein sequence ID" value="MBP2055149.1"/>
    <property type="molecule type" value="Genomic_DNA"/>
</dbReference>
<feature type="domain" description="HTH luxR-type" evidence="4">
    <location>
        <begin position="825"/>
        <end position="890"/>
    </location>
</feature>
<dbReference type="GO" id="GO:0006355">
    <property type="term" value="P:regulation of DNA-templated transcription"/>
    <property type="evidence" value="ECO:0007669"/>
    <property type="project" value="InterPro"/>
</dbReference>
<keyword evidence="9" id="KW-1185">Reference proteome</keyword>
<dbReference type="OrthoDB" id="3178131at2"/>
<dbReference type="SUPFAM" id="SSF48452">
    <property type="entry name" value="TPR-like"/>
    <property type="match status" value="1"/>
</dbReference>
<dbReference type="InterPro" id="IPR016032">
    <property type="entry name" value="Sig_transdc_resp-reg_C-effctor"/>
</dbReference>
<evidence type="ECO:0000256" key="2">
    <source>
        <dbReference type="ARBA" id="ARBA00022840"/>
    </source>
</evidence>
<dbReference type="GO" id="GO:0004016">
    <property type="term" value="F:adenylate cyclase activity"/>
    <property type="evidence" value="ECO:0007669"/>
    <property type="project" value="TreeGrafter"/>
</dbReference>
<dbReference type="EMBL" id="CP016279">
    <property type="protein sequence ID" value="ANP52113.1"/>
    <property type="molecule type" value="Genomic_DNA"/>
</dbReference>
<dbReference type="KEGG" id="sgs:AVL59_22190"/>
<name>A0A1B1AZV4_9ACTN</name>
<dbReference type="SMART" id="SM00028">
    <property type="entry name" value="TPR"/>
    <property type="match status" value="3"/>
</dbReference>
<dbReference type="CDD" id="cd06170">
    <property type="entry name" value="LuxR_C_like"/>
    <property type="match status" value="1"/>
</dbReference>
<organism evidence="6 8">
    <name type="scientific">Streptomyces griseochromogenes</name>
    <dbReference type="NCBI Taxonomy" id="68214"/>
    <lineage>
        <taxon>Bacteria</taxon>
        <taxon>Bacillati</taxon>
        <taxon>Actinomycetota</taxon>
        <taxon>Actinomycetes</taxon>
        <taxon>Kitasatosporales</taxon>
        <taxon>Streptomycetaceae</taxon>
        <taxon>Streptomyces</taxon>
    </lineage>
</organism>
<sequence length="892" mass="95602">MGRRPAPGILGLRGEFEELRGHLVRALLSEPSVITVGTEPGVARTRPFDAAIDIAADIGYRVGTGRGRPPIRDRAFGVLHQMLDELLAPGGPWAASQARTVMKERPADEMFPVFDQLLARLAAHEPVLLALDDADLCDTASLRYLAHAMRRVHGKPVVLVLAHEETEPAVMDASLRELTATAHRIPAPGRSSPDTAAFLSRTAGPQAPDAATRDGLTPAPADIDEWLGARLSRHPASTTLAQAIAVLGDDADFGRAAALARLDLDDASARLDRLILLGLMDQTPPLRFRHHVLRAAVLDAVPMGARIAWHTRAAELLHEAGEPDETVAAHLLRADVVRIGWAATTLRSAARQAMGRGQPERAVPLLRRALTARATPAQRAAVLRELGTAELAFDHCAGIATLRAALENAPDADEAAHTALILVPALLSAESDEEATTVADQVAAWVAEADPDTAWHLGGLAYQGALGRLGTVSGAAARSVTLFADTPQDPRLRRARLAYLAHHHSWRGLDRPNVVRHATESLRDPRPGMAQSPYHLALLSLLYADALGNADAALRQLETNAVGKGSHCDRAAVMLLRGVALRMSGNLDTALNRFRTAYSLLDAWSAGNPTRESIWCLARTAETLVEQGGTEEANELLAQRGLLGELPDQVHYNWVLFARGRIHMALGDHEGALRDLLECGYSLTEWGMDNPAVLPWRSQAASSCLALGDRRRARELAEQELAAALRWGTPRAAGTARAALGRASTGPEATKQLTDAVAVLRESPARLELAHAQYALGVACRGQGQLNEAREHLVTAETLAQRCGAGPLAVRAAKELAGINPPSGSDAPWGPLTRQQRRVAELAAQHLSNRQIAVQLDITVRCVEFHLSAAYRKLGISGRHELRRVLAISAGG</sequence>
<dbReference type="InterPro" id="IPR000792">
    <property type="entry name" value="Tscrpt_reg_LuxR_C"/>
</dbReference>
<dbReference type="SUPFAM" id="SSF46894">
    <property type="entry name" value="C-terminal effector domain of the bipartite response regulators"/>
    <property type="match status" value="1"/>
</dbReference>
<reference evidence="7 9" key="2">
    <citation type="submission" date="2021-03" db="EMBL/GenBank/DDBJ databases">
        <title>Genomic Encyclopedia of Type Strains, Phase IV (KMG-IV): sequencing the most valuable type-strain genomes for metagenomic binning, comparative biology and taxonomic classification.</title>
        <authorList>
            <person name="Goeker M."/>
        </authorList>
    </citation>
    <scope>NUCLEOTIDE SEQUENCE [LARGE SCALE GENOMIC DNA]</scope>
    <source>
        <strain evidence="7 9">DSM 40499</strain>
    </source>
</reference>